<gene>
    <name evidence="3" type="ORF">OTU49_004497</name>
</gene>
<keyword evidence="2" id="KW-0732">Signal</keyword>
<feature type="chain" id="PRO_5043609435" evidence="2">
    <location>
        <begin position="22"/>
        <end position="117"/>
    </location>
</feature>
<evidence type="ECO:0000256" key="2">
    <source>
        <dbReference type="SAM" id="SignalP"/>
    </source>
</evidence>
<dbReference type="Proteomes" id="UP001445076">
    <property type="component" value="Unassembled WGS sequence"/>
</dbReference>
<dbReference type="EMBL" id="JARKIK010000042">
    <property type="protein sequence ID" value="KAK8737457.1"/>
    <property type="molecule type" value="Genomic_DNA"/>
</dbReference>
<feature type="compositionally biased region" description="Low complexity" evidence="1">
    <location>
        <begin position="47"/>
        <end position="61"/>
    </location>
</feature>
<dbReference type="AlphaFoldDB" id="A0AAW0XCZ5"/>
<organism evidence="3 4">
    <name type="scientific">Cherax quadricarinatus</name>
    <name type="common">Australian red claw crayfish</name>
    <dbReference type="NCBI Taxonomy" id="27406"/>
    <lineage>
        <taxon>Eukaryota</taxon>
        <taxon>Metazoa</taxon>
        <taxon>Ecdysozoa</taxon>
        <taxon>Arthropoda</taxon>
        <taxon>Crustacea</taxon>
        <taxon>Multicrustacea</taxon>
        <taxon>Malacostraca</taxon>
        <taxon>Eumalacostraca</taxon>
        <taxon>Eucarida</taxon>
        <taxon>Decapoda</taxon>
        <taxon>Pleocyemata</taxon>
        <taxon>Astacidea</taxon>
        <taxon>Parastacoidea</taxon>
        <taxon>Parastacidae</taxon>
        <taxon>Cherax</taxon>
    </lineage>
</organism>
<name>A0AAW0XCZ5_CHEQU</name>
<accession>A0AAW0XCZ5</accession>
<comment type="caution">
    <text evidence="3">The sequence shown here is derived from an EMBL/GenBank/DDBJ whole genome shotgun (WGS) entry which is preliminary data.</text>
</comment>
<evidence type="ECO:0000256" key="1">
    <source>
        <dbReference type="SAM" id="MobiDB-lite"/>
    </source>
</evidence>
<sequence>MRFTLQLLGCIALVCVVLCHALPGRHDNHERLRKALRDPVDFRQDYSDSWDSNSNDTSSNESDYKRIDLKVANNNRRFWWHHSSSSEESNESNNRRRSSTTSTTTTTTTKTTAAVGK</sequence>
<feature type="compositionally biased region" description="Low complexity" evidence="1">
    <location>
        <begin position="99"/>
        <end position="117"/>
    </location>
</feature>
<evidence type="ECO:0000313" key="4">
    <source>
        <dbReference type="Proteomes" id="UP001445076"/>
    </source>
</evidence>
<evidence type="ECO:0000313" key="3">
    <source>
        <dbReference type="EMBL" id="KAK8737457.1"/>
    </source>
</evidence>
<feature type="signal peptide" evidence="2">
    <location>
        <begin position="1"/>
        <end position="21"/>
    </location>
</feature>
<feature type="region of interest" description="Disordered" evidence="1">
    <location>
        <begin position="82"/>
        <end position="117"/>
    </location>
</feature>
<feature type="region of interest" description="Disordered" evidence="1">
    <location>
        <begin position="44"/>
        <end position="66"/>
    </location>
</feature>
<proteinExistence type="predicted"/>
<reference evidence="3 4" key="1">
    <citation type="journal article" date="2024" name="BMC Genomics">
        <title>Genome assembly of redclaw crayfish (Cherax quadricarinatus) provides insights into its immune adaptation and hypoxia tolerance.</title>
        <authorList>
            <person name="Liu Z."/>
            <person name="Zheng J."/>
            <person name="Li H."/>
            <person name="Fang K."/>
            <person name="Wang S."/>
            <person name="He J."/>
            <person name="Zhou D."/>
            <person name="Weng S."/>
            <person name="Chi M."/>
            <person name="Gu Z."/>
            <person name="He J."/>
            <person name="Li F."/>
            <person name="Wang M."/>
        </authorList>
    </citation>
    <scope>NUCLEOTIDE SEQUENCE [LARGE SCALE GENOMIC DNA]</scope>
    <source>
        <strain evidence="3">ZL_2023a</strain>
    </source>
</reference>
<protein>
    <submittedName>
        <fullName evidence="3">Uncharacterized protein</fullName>
    </submittedName>
</protein>
<keyword evidence="4" id="KW-1185">Reference proteome</keyword>